<evidence type="ECO:0000259" key="11">
    <source>
        <dbReference type="Pfam" id="PF21760"/>
    </source>
</evidence>
<dbReference type="InterPro" id="IPR048631">
    <property type="entry name" value="SecD_1st"/>
</dbReference>
<feature type="domain" description="SecDF P1 head subdomain" evidence="12">
    <location>
        <begin position="133"/>
        <end position="233"/>
    </location>
</feature>
<evidence type="ECO:0000256" key="6">
    <source>
        <dbReference type="ARBA" id="ARBA00022989"/>
    </source>
</evidence>
<keyword evidence="14" id="KW-1185">Reference proteome</keyword>
<evidence type="ECO:0000259" key="10">
    <source>
        <dbReference type="Pfam" id="PF02355"/>
    </source>
</evidence>
<dbReference type="PANTHER" id="PTHR30081">
    <property type="entry name" value="PROTEIN-EXPORT MEMBRANE PROTEIN SEC"/>
    <property type="match status" value="1"/>
</dbReference>
<dbReference type="Gene3D" id="3.30.70.3400">
    <property type="match status" value="1"/>
</dbReference>
<keyword evidence="7 9" id="KW-0811">Translocation</keyword>
<evidence type="ECO:0000256" key="3">
    <source>
        <dbReference type="ARBA" id="ARBA00022475"/>
    </source>
</evidence>
<dbReference type="GO" id="GO:0006605">
    <property type="term" value="P:protein targeting"/>
    <property type="evidence" value="ECO:0007669"/>
    <property type="project" value="UniProtKB-UniRule"/>
</dbReference>
<comment type="subunit">
    <text evidence="9">Forms a complex with SecF. Part of the essential Sec protein translocation apparatus which comprises SecA, SecYEG and auxiliary proteins SecDF. Other proteins may also be involved.</text>
</comment>
<dbReference type="SUPFAM" id="SSF82866">
    <property type="entry name" value="Multidrug efflux transporter AcrB transmembrane domain"/>
    <property type="match status" value="1"/>
</dbReference>
<comment type="caution">
    <text evidence="9">Lacks conserved residue(s) required for the propagation of feature annotation.</text>
</comment>
<evidence type="ECO:0000259" key="12">
    <source>
        <dbReference type="Pfam" id="PF22599"/>
    </source>
</evidence>
<dbReference type="PANTHER" id="PTHR30081:SF1">
    <property type="entry name" value="PROTEIN TRANSLOCASE SUBUNIT SECD"/>
    <property type="match status" value="1"/>
</dbReference>
<dbReference type="GO" id="GO:0015450">
    <property type="term" value="F:protein-transporting ATPase activity"/>
    <property type="evidence" value="ECO:0007669"/>
    <property type="project" value="InterPro"/>
</dbReference>
<sequence>MKVRKLLLLLLVVILIFASTYLVVFGVSFGVKEFTPLRAIKQGLDLTGGVSIVYEAADPSVEDLDTKIEGAMEIFRTRLDDKGFTEATVTRQGTSRIRVEVPINETSEIQDPSEIVDFIGKPAKLQFLKPDGTVILEGSDLVSATPMVSNETGRYVVSFEMTQEGGEAFAEATRELAQASSNRYITITLDGETISQATVSQEISGGSGIIESSDFTQATATELAMQIESGALPLDLKVLEQRSISATLGDEALQNSILGGLVGLAVLMLFMIVVYRMPGLMADIALVCYITLVLFVLALFEIQLTLPGIAGIILGVGMAVDANVVIFARVKEEFYTGKTLRSSLKAGFHKAATAIVDSNVTTLIAAFVLGIYGTGSIKGFAYTLGISIVVSLFTALVVTQGLLYLLAAIAPNGKRMYFPKKKVKGGEAE</sequence>
<keyword evidence="3 9" id="KW-1003">Cell membrane</keyword>
<evidence type="ECO:0000256" key="4">
    <source>
        <dbReference type="ARBA" id="ARBA00022692"/>
    </source>
</evidence>
<gene>
    <name evidence="9 13" type="primary">secD</name>
    <name evidence="13" type="ORF">H8693_02020</name>
</gene>
<dbReference type="GO" id="GO:0065002">
    <property type="term" value="P:intracellular protein transmembrane transport"/>
    <property type="evidence" value="ECO:0007669"/>
    <property type="project" value="UniProtKB-UniRule"/>
</dbReference>
<dbReference type="Pfam" id="PF22599">
    <property type="entry name" value="SecDF_P1_head"/>
    <property type="match status" value="1"/>
</dbReference>
<accession>A0A926HRS7</accession>
<dbReference type="EMBL" id="JACRSS010000001">
    <property type="protein sequence ID" value="MBC8537707.1"/>
    <property type="molecule type" value="Genomic_DNA"/>
</dbReference>
<evidence type="ECO:0000313" key="13">
    <source>
        <dbReference type="EMBL" id="MBC8537707.1"/>
    </source>
</evidence>
<name>A0A926HRS7_9FIRM</name>
<dbReference type="NCBIfam" id="TIGR00916">
    <property type="entry name" value="2A0604s01"/>
    <property type="match status" value="1"/>
</dbReference>
<evidence type="ECO:0000313" key="14">
    <source>
        <dbReference type="Proteomes" id="UP000617951"/>
    </source>
</evidence>
<keyword evidence="6 9" id="KW-1133">Transmembrane helix</keyword>
<evidence type="ECO:0000256" key="7">
    <source>
        <dbReference type="ARBA" id="ARBA00023010"/>
    </source>
</evidence>
<comment type="subcellular location">
    <subcellularLocation>
        <location evidence="1 9">Cell membrane</location>
        <topology evidence="1 9">Multi-pass membrane protein</topology>
    </subcellularLocation>
</comment>
<dbReference type="GO" id="GO:0043952">
    <property type="term" value="P:protein transport by the Sec complex"/>
    <property type="evidence" value="ECO:0007669"/>
    <property type="project" value="UniProtKB-UniRule"/>
</dbReference>
<evidence type="ECO:0000256" key="8">
    <source>
        <dbReference type="ARBA" id="ARBA00023136"/>
    </source>
</evidence>
<dbReference type="GO" id="GO:0005886">
    <property type="term" value="C:plasma membrane"/>
    <property type="evidence" value="ECO:0007669"/>
    <property type="project" value="UniProtKB-SubCell"/>
</dbReference>
<evidence type="ECO:0000256" key="9">
    <source>
        <dbReference type="HAMAP-Rule" id="MF_01463"/>
    </source>
</evidence>
<protein>
    <recommendedName>
        <fullName evidence="9">Protein translocase subunit SecD</fullName>
    </recommendedName>
</protein>
<dbReference type="InterPro" id="IPR048634">
    <property type="entry name" value="SecD_SecF_C"/>
</dbReference>
<feature type="transmembrane region" description="Helical" evidence="9">
    <location>
        <begin position="257"/>
        <end position="275"/>
    </location>
</feature>
<comment type="function">
    <text evidence="9">Part of the Sec protein translocase complex. Interacts with the SecYEG preprotein conducting channel. SecDF uses the proton motive force (PMF) to complete protein translocation after the ATP-dependent function of SecA.</text>
</comment>
<evidence type="ECO:0000256" key="5">
    <source>
        <dbReference type="ARBA" id="ARBA00022927"/>
    </source>
</evidence>
<dbReference type="Gene3D" id="1.20.1640.10">
    <property type="entry name" value="Multidrug efflux transporter AcrB transmembrane domain"/>
    <property type="match status" value="1"/>
</dbReference>
<keyword evidence="8 9" id="KW-0472">Membrane</keyword>
<feature type="domain" description="Protein translocase subunit SecDF P1" evidence="11">
    <location>
        <begin position="69"/>
        <end position="131"/>
    </location>
</feature>
<dbReference type="AlphaFoldDB" id="A0A926HRS7"/>
<organism evidence="13 14">
    <name type="scientific">Guopingia tenuis</name>
    <dbReference type="NCBI Taxonomy" id="2763656"/>
    <lineage>
        <taxon>Bacteria</taxon>
        <taxon>Bacillati</taxon>
        <taxon>Bacillota</taxon>
        <taxon>Clostridia</taxon>
        <taxon>Christensenellales</taxon>
        <taxon>Christensenellaceae</taxon>
        <taxon>Guopingia</taxon>
    </lineage>
</organism>
<keyword evidence="2 9" id="KW-0813">Transport</keyword>
<proteinExistence type="inferred from homology"/>
<feature type="transmembrane region" description="Helical" evidence="9">
    <location>
        <begin position="379"/>
        <end position="406"/>
    </location>
</feature>
<dbReference type="Pfam" id="PF02355">
    <property type="entry name" value="SecD_SecF_C"/>
    <property type="match status" value="1"/>
</dbReference>
<dbReference type="InterPro" id="IPR054384">
    <property type="entry name" value="SecDF_P1_head"/>
</dbReference>
<evidence type="ECO:0000256" key="1">
    <source>
        <dbReference type="ARBA" id="ARBA00004651"/>
    </source>
</evidence>
<dbReference type="InterPro" id="IPR022813">
    <property type="entry name" value="SecD/SecF_arch_bac"/>
</dbReference>
<dbReference type="InterPro" id="IPR055344">
    <property type="entry name" value="SecD_SecF_C_bact"/>
</dbReference>
<feature type="transmembrane region" description="Helical" evidence="9">
    <location>
        <begin position="351"/>
        <end position="373"/>
    </location>
</feature>
<dbReference type="HAMAP" id="MF_01463_B">
    <property type="entry name" value="SecD_B"/>
    <property type="match status" value="1"/>
</dbReference>
<feature type="transmembrane region" description="Helical" evidence="9">
    <location>
        <begin position="306"/>
        <end position="330"/>
    </location>
</feature>
<dbReference type="Pfam" id="PF21760">
    <property type="entry name" value="SecD_1st"/>
    <property type="match status" value="1"/>
</dbReference>
<dbReference type="RefSeq" id="WP_249279581.1">
    <property type="nucleotide sequence ID" value="NZ_JACRSS010000001.1"/>
</dbReference>
<dbReference type="Proteomes" id="UP000617951">
    <property type="component" value="Unassembled WGS sequence"/>
</dbReference>
<feature type="transmembrane region" description="Helical" evidence="9">
    <location>
        <begin position="282"/>
        <end position="300"/>
    </location>
</feature>
<feature type="domain" description="Protein export membrane protein SecD/SecF C-terminal" evidence="10">
    <location>
        <begin position="235"/>
        <end position="406"/>
    </location>
</feature>
<comment type="caution">
    <text evidence="13">The sequence shown here is derived from an EMBL/GenBank/DDBJ whole genome shotgun (WGS) entry which is preliminary data.</text>
</comment>
<dbReference type="InterPro" id="IPR005791">
    <property type="entry name" value="SecD"/>
</dbReference>
<reference evidence="13" key="1">
    <citation type="submission" date="2020-08" db="EMBL/GenBank/DDBJ databases">
        <title>Genome public.</title>
        <authorList>
            <person name="Liu C."/>
            <person name="Sun Q."/>
        </authorList>
    </citation>
    <scope>NUCLEOTIDE SEQUENCE</scope>
    <source>
        <strain evidence="13">NSJ-63</strain>
    </source>
</reference>
<dbReference type="NCBIfam" id="TIGR01129">
    <property type="entry name" value="secD"/>
    <property type="match status" value="1"/>
</dbReference>
<comment type="similarity">
    <text evidence="9">Belongs to the SecD/SecF family. SecD subfamily.</text>
</comment>
<evidence type="ECO:0000256" key="2">
    <source>
        <dbReference type="ARBA" id="ARBA00022448"/>
    </source>
</evidence>
<keyword evidence="4 9" id="KW-0812">Transmembrane</keyword>
<keyword evidence="5 9" id="KW-0653">Protein transport</keyword>